<feature type="binding site" evidence="7">
    <location>
        <position position="130"/>
    </location>
    <ligand>
        <name>a 1,2-diacyl-sn-glycero-3-phospho-(1'-sn-glycerol)</name>
        <dbReference type="ChEBI" id="CHEBI:64716"/>
    </ligand>
</feature>
<evidence type="ECO:0000256" key="5">
    <source>
        <dbReference type="ARBA" id="ARBA00022989"/>
    </source>
</evidence>
<feature type="transmembrane region" description="Helical" evidence="7">
    <location>
        <begin position="222"/>
        <end position="240"/>
    </location>
</feature>
<dbReference type="Pfam" id="PF01790">
    <property type="entry name" value="LGT"/>
    <property type="match status" value="1"/>
</dbReference>
<evidence type="ECO:0000313" key="8">
    <source>
        <dbReference type="EMBL" id="MFM9413726.1"/>
    </source>
</evidence>
<keyword evidence="2 7" id="KW-1003">Cell membrane</keyword>
<dbReference type="InterPro" id="IPR001640">
    <property type="entry name" value="Lgt"/>
</dbReference>
<keyword evidence="9" id="KW-1185">Reference proteome</keyword>
<evidence type="ECO:0000256" key="2">
    <source>
        <dbReference type="ARBA" id="ARBA00022475"/>
    </source>
</evidence>
<dbReference type="HAMAP" id="MF_01147">
    <property type="entry name" value="Lgt"/>
    <property type="match status" value="1"/>
</dbReference>
<evidence type="ECO:0000256" key="4">
    <source>
        <dbReference type="ARBA" id="ARBA00022692"/>
    </source>
</evidence>
<dbReference type="Proteomes" id="UP001631949">
    <property type="component" value="Unassembled WGS sequence"/>
</dbReference>
<dbReference type="PROSITE" id="PS01311">
    <property type="entry name" value="LGT"/>
    <property type="match status" value="1"/>
</dbReference>
<evidence type="ECO:0000256" key="6">
    <source>
        <dbReference type="ARBA" id="ARBA00023136"/>
    </source>
</evidence>
<keyword evidence="3 7" id="KW-0808">Transferase</keyword>
<dbReference type="EC" id="2.5.1.145" evidence="7"/>
<keyword evidence="5 7" id="KW-1133">Transmembrane helix</keyword>
<dbReference type="PANTHER" id="PTHR30589:SF0">
    <property type="entry name" value="PHOSPHATIDYLGLYCEROL--PROLIPOPROTEIN DIACYLGLYCERYL TRANSFERASE"/>
    <property type="match status" value="1"/>
</dbReference>
<name>A0ABW9H0N3_9FIRM</name>
<evidence type="ECO:0000256" key="1">
    <source>
        <dbReference type="ARBA" id="ARBA00007150"/>
    </source>
</evidence>
<comment type="function">
    <text evidence="7">Catalyzes the transfer of the diacylglyceryl group from phosphatidylglycerol to the sulfhydryl group of the N-terminal cysteine of a prolipoprotein, the first step in the formation of mature lipoproteins.</text>
</comment>
<dbReference type="GO" id="GO:0008961">
    <property type="term" value="F:phosphatidylglycerol-prolipoprotein diacylglyceryl transferase activity"/>
    <property type="evidence" value="ECO:0007669"/>
    <property type="project" value="UniProtKB-EC"/>
</dbReference>
<dbReference type="NCBIfam" id="TIGR00544">
    <property type="entry name" value="lgt"/>
    <property type="match status" value="1"/>
</dbReference>
<evidence type="ECO:0000313" key="9">
    <source>
        <dbReference type="Proteomes" id="UP001631949"/>
    </source>
</evidence>
<evidence type="ECO:0000256" key="7">
    <source>
        <dbReference type="HAMAP-Rule" id="MF_01147"/>
    </source>
</evidence>
<comment type="caution">
    <text evidence="8">The sequence shown here is derived from an EMBL/GenBank/DDBJ whole genome shotgun (WGS) entry which is preliminary data.</text>
</comment>
<dbReference type="RefSeq" id="WP_408977342.1">
    <property type="nucleotide sequence ID" value="NZ_JBJUVG010000005.1"/>
</dbReference>
<dbReference type="EMBL" id="JBJUVG010000005">
    <property type="protein sequence ID" value="MFM9413726.1"/>
    <property type="molecule type" value="Genomic_DNA"/>
</dbReference>
<feature type="transmembrane region" description="Helical" evidence="7">
    <location>
        <begin position="45"/>
        <end position="67"/>
    </location>
</feature>
<comment type="catalytic activity">
    <reaction evidence="7">
        <text>L-cysteinyl-[prolipoprotein] + a 1,2-diacyl-sn-glycero-3-phospho-(1'-sn-glycerol) = an S-1,2-diacyl-sn-glyceryl-L-cysteinyl-[prolipoprotein] + sn-glycerol 1-phosphate + H(+)</text>
        <dbReference type="Rhea" id="RHEA:56712"/>
        <dbReference type="Rhea" id="RHEA-COMP:14679"/>
        <dbReference type="Rhea" id="RHEA-COMP:14680"/>
        <dbReference type="ChEBI" id="CHEBI:15378"/>
        <dbReference type="ChEBI" id="CHEBI:29950"/>
        <dbReference type="ChEBI" id="CHEBI:57685"/>
        <dbReference type="ChEBI" id="CHEBI:64716"/>
        <dbReference type="ChEBI" id="CHEBI:140658"/>
        <dbReference type="EC" id="2.5.1.145"/>
    </reaction>
</comment>
<comment type="similarity">
    <text evidence="1 7">Belongs to the Lgt family.</text>
</comment>
<reference evidence="8 9" key="1">
    <citation type="journal article" date="2016" name="Int. J. Syst. Evol. Microbiol.">
        <title>Peptococcus simiae sp. nov., isolated from rhesus macaque faeces and emended description of the genus Peptococcus.</title>
        <authorList>
            <person name="Shkoporov A.N."/>
            <person name="Efimov B.A."/>
            <person name="Kondova I."/>
            <person name="Ouwerling B."/>
            <person name="Chaplin A.V."/>
            <person name="Shcherbakova V.A."/>
            <person name="Langermans J.A.M."/>
        </authorList>
    </citation>
    <scope>NUCLEOTIDE SEQUENCE [LARGE SCALE GENOMIC DNA]</scope>
    <source>
        <strain evidence="8 9">M108</strain>
    </source>
</reference>
<keyword evidence="4 7" id="KW-0812">Transmembrane</keyword>
<accession>A0ABW9H0N3</accession>
<proteinExistence type="inferred from homology"/>
<feature type="transmembrane region" description="Helical" evidence="7">
    <location>
        <begin position="79"/>
        <end position="102"/>
    </location>
</feature>
<feature type="transmembrane region" description="Helical" evidence="7">
    <location>
        <begin position="12"/>
        <end position="33"/>
    </location>
</feature>
<comment type="pathway">
    <text evidence="7">Protein modification; lipoprotein biosynthesis (diacylglyceryl transfer).</text>
</comment>
<sequence length="264" mass="30111">MDPIAFQIGPLAVRWYGILIALAFLIALMMTGRGVKKAGLDEEKYYSLVMVMIVMAILGARLYYVVFNWPYYAAHPGEIMAIWHGGLAVHGGLIAGTLTLFLGSRHYGFRFWQLADIIAPWMILGQAIGRWGNYFNREAYGYAVDKADVPWAIEINGQWHHPTFLYESLWDLLGFGILMVIARRPWVREGEVALIYLMYYSVGRFVIEGFRTDSLMLGPLRMAQVISLLLFIGAGAVLLWRRRQGGPKLVSHERKDTHDHEHHE</sequence>
<keyword evidence="6 7" id="KW-0472">Membrane</keyword>
<protein>
    <recommendedName>
        <fullName evidence="7">Phosphatidylglycerol--prolipoprotein diacylglyceryl transferase</fullName>
        <ecNumber evidence="7">2.5.1.145</ecNumber>
    </recommendedName>
</protein>
<organism evidence="8 9">
    <name type="scientific">Peptococcus simiae</name>
    <dbReference type="NCBI Taxonomy" id="1643805"/>
    <lineage>
        <taxon>Bacteria</taxon>
        <taxon>Bacillati</taxon>
        <taxon>Bacillota</taxon>
        <taxon>Clostridia</taxon>
        <taxon>Eubacteriales</taxon>
        <taxon>Peptococcaceae</taxon>
        <taxon>Peptococcus</taxon>
    </lineage>
</organism>
<comment type="subcellular location">
    <subcellularLocation>
        <location evidence="7">Cell membrane</location>
        <topology evidence="7">Multi-pass membrane protein</topology>
    </subcellularLocation>
</comment>
<gene>
    <name evidence="7 8" type="primary">lgt</name>
    <name evidence="8" type="ORF">ACKQTC_05045</name>
</gene>
<dbReference type="PANTHER" id="PTHR30589">
    <property type="entry name" value="PROLIPOPROTEIN DIACYLGLYCERYL TRANSFERASE"/>
    <property type="match status" value="1"/>
</dbReference>
<feature type="transmembrane region" description="Helical" evidence="7">
    <location>
        <begin position="193"/>
        <end position="210"/>
    </location>
</feature>
<evidence type="ECO:0000256" key="3">
    <source>
        <dbReference type="ARBA" id="ARBA00022679"/>
    </source>
</evidence>